<organism evidence="1 2">
    <name type="scientific">Streptomyces virens</name>
    <dbReference type="NCBI Taxonomy" id="285572"/>
    <lineage>
        <taxon>Bacteria</taxon>
        <taxon>Bacillati</taxon>
        <taxon>Actinomycetota</taxon>
        <taxon>Actinomycetes</taxon>
        <taxon>Kitasatosporales</taxon>
        <taxon>Streptomycetaceae</taxon>
        <taxon>Streptomyces</taxon>
    </lineage>
</organism>
<evidence type="ECO:0000313" key="1">
    <source>
        <dbReference type="EMBL" id="GAA3163380.1"/>
    </source>
</evidence>
<gene>
    <name evidence="1" type="ORF">GCM10010451_09260</name>
</gene>
<dbReference type="Proteomes" id="UP001501866">
    <property type="component" value="Unassembled WGS sequence"/>
</dbReference>
<evidence type="ECO:0000313" key="2">
    <source>
        <dbReference type="Proteomes" id="UP001501866"/>
    </source>
</evidence>
<proteinExistence type="predicted"/>
<accession>A0ABP6P0H4</accession>
<dbReference type="EMBL" id="BAAAUH010000004">
    <property type="protein sequence ID" value="GAA3163380.1"/>
    <property type="molecule type" value="Genomic_DNA"/>
</dbReference>
<reference evidence="2" key="1">
    <citation type="journal article" date="2019" name="Int. J. Syst. Evol. Microbiol.">
        <title>The Global Catalogue of Microorganisms (GCM) 10K type strain sequencing project: providing services to taxonomists for standard genome sequencing and annotation.</title>
        <authorList>
            <consortium name="The Broad Institute Genomics Platform"/>
            <consortium name="The Broad Institute Genome Sequencing Center for Infectious Disease"/>
            <person name="Wu L."/>
            <person name="Ma J."/>
        </authorList>
    </citation>
    <scope>NUCLEOTIDE SEQUENCE [LARGE SCALE GENOMIC DNA]</scope>
    <source>
        <strain evidence="2">JCM 9095</strain>
    </source>
</reference>
<sequence length="61" mass="6726">MGPSVRLAYDNGARQSVGDVCRAEAAVRPVSRVRRMPLRAGFTMWETGLDNPEQRRAATHG</sequence>
<name>A0ABP6P0H4_9ACTN</name>
<comment type="caution">
    <text evidence="1">The sequence shown here is derived from an EMBL/GenBank/DDBJ whole genome shotgun (WGS) entry which is preliminary data.</text>
</comment>
<keyword evidence="2" id="KW-1185">Reference proteome</keyword>
<protein>
    <submittedName>
        <fullName evidence="1">Uncharacterized protein</fullName>
    </submittedName>
</protein>